<dbReference type="PANTHER" id="PTHR30188:SF3">
    <property type="entry name" value="ABC TRANSPORTER PERMEASE"/>
    <property type="match status" value="1"/>
</dbReference>
<keyword evidence="1" id="KW-1133">Transmembrane helix</keyword>
<dbReference type="InterPro" id="IPR030802">
    <property type="entry name" value="Permease_MalE"/>
</dbReference>
<dbReference type="EMBL" id="UINC01162964">
    <property type="protein sequence ID" value="SVD63005.1"/>
    <property type="molecule type" value="Genomic_DNA"/>
</dbReference>
<accession>A0A382WXD7</accession>
<feature type="transmembrane region" description="Helical" evidence="1">
    <location>
        <begin position="107"/>
        <end position="129"/>
    </location>
</feature>
<dbReference type="PANTHER" id="PTHR30188">
    <property type="entry name" value="ABC TRANSPORTER PERMEASE PROTEIN-RELATED"/>
    <property type="match status" value="1"/>
</dbReference>
<evidence type="ECO:0000256" key="1">
    <source>
        <dbReference type="SAM" id="Phobius"/>
    </source>
</evidence>
<proteinExistence type="predicted"/>
<reference evidence="2" key="1">
    <citation type="submission" date="2018-05" db="EMBL/GenBank/DDBJ databases">
        <authorList>
            <person name="Lanie J.A."/>
            <person name="Ng W.-L."/>
            <person name="Kazmierczak K.M."/>
            <person name="Andrzejewski T.M."/>
            <person name="Davidsen T.M."/>
            <person name="Wayne K.J."/>
            <person name="Tettelin H."/>
            <person name="Glass J.I."/>
            <person name="Rusch D."/>
            <person name="Podicherti R."/>
            <person name="Tsui H.-C.T."/>
            <person name="Winkler M.E."/>
        </authorList>
    </citation>
    <scope>NUCLEOTIDE SEQUENCE</scope>
</reference>
<feature type="transmembrane region" description="Helical" evidence="1">
    <location>
        <begin position="75"/>
        <end position="95"/>
    </location>
</feature>
<feature type="non-terminal residue" evidence="2">
    <location>
        <position position="1"/>
    </location>
</feature>
<evidence type="ECO:0000313" key="2">
    <source>
        <dbReference type="EMBL" id="SVD63005.1"/>
    </source>
</evidence>
<keyword evidence="1" id="KW-0812">Transmembrane</keyword>
<feature type="non-terminal residue" evidence="2">
    <location>
        <position position="259"/>
    </location>
</feature>
<feature type="transmembrane region" description="Helical" evidence="1">
    <location>
        <begin position="162"/>
        <end position="195"/>
    </location>
</feature>
<feature type="transmembrane region" description="Helical" evidence="1">
    <location>
        <begin position="226"/>
        <end position="247"/>
    </location>
</feature>
<organism evidence="2">
    <name type="scientific">marine metagenome</name>
    <dbReference type="NCBI Taxonomy" id="408172"/>
    <lineage>
        <taxon>unclassified sequences</taxon>
        <taxon>metagenomes</taxon>
        <taxon>ecological metagenomes</taxon>
    </lineage>
</organism>
<protein>
    <submittedName>
        <fullName evidence="2">Uncharacterized protein</fullName>
    </submittedName>
</protein>
<dbReference type="GO" id="GO:0005548">
    <property type="term" value="F:phospholipid transporter activity"/>
    <property type="evidence" value="ECO:0007669"/>
    <property type="project" value="TreeGrafter"/>
</dbReference>
<dbReference type="GO" id="GO:0043190">
    <property type="term" value="C:ATP-binding cassette (ABC) transporter complex"/>
    <property type="evidence" value="ECO:0007669"/>
    <property type="project" value="InterPro"/>
</dbReference>
<dbReference type="AlphaFoldDB" id="A0A382WXD7"/>
<sequence>MTSSQNAISASRLIESVGRRSLAAARAVRSGVEELGLGASLLAECLFWLGFGRLRRQPVRVPTIFEQMMEIGIRAIPIGMVLSFAIGVTLAMQGIDLLKTFGAESQVVLAVALSVVREFSPLIMGILVAGRSGSALAARLGTMNISQELDALRSMSISPVRFLVAPTLLATLVMLPMLTLLSDLVTLAASALYTWNELGMSFQAYGERTLEILTVNHLMHGLGKSAIFAVLIVVIATINGLFVSGGAEGVGRATTRSVV</sequence>
<gene>
    <name evidence="2" type="ORF">METZ01_LOCUS415859</name>
</gene>
<dbReference type="Pfam" id="PF02405">
    <property type="entry name" value="MlaE"/>
    <property type="match status" value="1"/>
</dbReference>
<keyword evidence="1" id="KW-0472">Membrane</keyword>
<name>A0A382WXD7_9ZZZZ</name>